<organism evidence="2 3">
    <name type="scientific">Nocardiopsis metallicus</name>
    <dbReference type="NCBI Taxonomy" id="179819"/>
    <lineage>
        <taxon>Bacteria</taxon>
        <taxon>Bacillati</taxon>
        <taxon>Actinomycetota</taxon>
        <taxon>Actinomycetes</taxon>
        <taxon>Streptosporangiales</taxon>
        <taxon>Nocardiopsidaceae</taxon>
        <taxon>Nocardiopsis</taxon>
    </lineage>
</organism>
<evidence type="ECO:0000256" key="1">
    <source>
        <dbReference type="SAM" id="Phobius"/>
    </source>
</evidence>
<dbReference type="InterPro" id="IPR043993">
    <property type="entry name" value="T4SS_pilin"/>
</dbReference>
<feature type="transmembrane region" description="Helical" evidence="1">
    <location>
        <begin position="103"/>
        <end position="123"/>
    </location>
</feature>
<gene>
    <name evidence="2" type="ORF">HNR07_003425</name>
</gene>
<comment type="caution">
    <text evidence="2">The sequence shown here is derived from an EMBL/GenBank/DDBJ whole genome shotgun (WGS) entry which is preliminary data.</text>
</comment>
<keyword evidence="1" id="KW-0812">Transmembrane</keyword>
<dbReference type="Proteomes" id="UP000579647">
    <property type="component" value="Unassembled WGS sequence"/>
</dbReference>
<evidence type="ECO:0000313" key="2">
    <source>
        <dbReference type="EMBL" id="MBB5492288.1"/>
    </source>
</evidence>
<evidence type="ECO:0000313" key="3">
    <source>
        <dbReference type="Proteomes" id="UP000579647"/>
    </source>
</evidence>
<dbReference type="Pfam" id="PF18895">
    <property type="entry name" value="T4SS_pilin"/>
    <property type="match status" value="1"/>
</dbReference>
<protein>
    <submittedName>
        <fullName evidence="2">Uncharacterized protein</fullName>
    </submittedName>
</protein>
<reference evidence="2 3" key="1">
    <citation type="submission" date="2020-08" db="EMBL/GenBank/DDBJ databases">
        <title>Sequencing the genomes of 1000 actinobacteria strains.</title>
        <authorList>
            <person name="Klenk H.-P."/>
        </authorList>
    </citation>
    <scope>NUCLEOTIDE SEQUENCE [LARGE SCALE GENOMIC DNA]</scope>
    <source>
        <strain evidence="2 3">DSM 44598</strain>
    </source>
</reference>
<feature type="transmembrane region" description="Helical" evidence="1">
    <location>
        <begin position="58"/>
        <end position="83"/>
    </location>
</feature>
<proteinExistence type="predicted"/>
<dbReference type="EMBL" id="JACHDO010000001">
    <property type="protein sequence ID" value="MBB5492288.1"/>
    <property type="molecule type" value="Genomic_DNA"/>
</dbReference>
<dbReference type="RefSeq" id="WP_254418074.1">
    <property type="nucleotide sequence ID" value="NZ_BAAAKM010000123.1"/>
</dbReference>
<accession>A0A840WQ98</accession>
<sequence length="131" mass="13421">MRRLLVIMVAVLVATVWCMVTADDASWVWANSTEGEVEGPDEPAEATAAPLVAVVDRVYLVIMVLATALGTLFLTIAGVRWLVAGGEPGAIDGAKRALTGVALGYGIAVLATVLMSILEWILAAGEAGGGA</sequence>
<name>A0A840WQ98_9ACTN</name>
<dbReference type="AlphaFoldDB" id="A0A840WQ98"/>
<keyword evidence="1" id="KW-0472">Membrane</keyword>
<keyword evidence="1" id="KW-1133">Transmembrane helix</keyword>
<keyword evidence="3" id="KW-1185">Reference proteome</keyword>